<evidence type="ECO:0000256" key="5">
    <source>
        <dbReference type="ARBA" id="ARBA00023033"/>
    </source>
</evidence>
<reference evidence="7" key="1">
    <citation type="journal article" date="2019" name="Beilstein J. Org. Chem.">
        <title>Nanangenines: drimane sesquiterpenoids as the dominant metabolite cohort of a novel Australian fungus, Aspergillus nanangensis.</title>
        <authorList>
            <person name="Lacey H.J."/>
            <person name="Gilchrist C.L.M."/>
            <person name="Crombie A."/>
            <person name="Kalaitzis J.A."/>
            <person name="Vuong D."/>
            <person name="Rutledge P.J."/>
            <person name="Turner P."/>
            <person name="Pitt J.I."/>
            <person name="Lacey E."/>
            <person name="Chooi Y.H."/>
            <person name="Piggott A.M."/>
        </authorList>
    </citation>
    <scope>NUCLEOTIDE SEQUENCE</scope>
    <source>
        <strain evidence="7">MST-FP2251</strain>
    </source>
</reference>
<dbReference type="SUPFAM" id="SSF54373">
    <property type="entry name" value="FAD-linked reductases, C-terminal domain"/>
    <property type="match status" value="1"/>
</dbReference>
<evidence type="ECO:0000259" key="6">
    <source>
        <dbReference type="Pfam" id="PF01494"/>
    </source>
</evidence>
<reference evidence="7" key="2">
    <citation type="submission" date="2020-02" db="EMBL/GenBank/DDBJ databases">
        <authorList>
            <person name="Gilchrist C.L.M."/>
            <person name="Chooi Y.-H."/>
        </authorList>
    </citation>
    <scope>NUCLEOTIDE SEQUENCE</scope>
    <source>
        <strain evidence="7">MST-FP2251</strain>
    </source>
</reference>
<organism evidence="7 8">
    <name type="scientific">Aspergillus nanangensis</name>
    <dbReference type="NCBI Taxonomy" id="2582783"/>
    <lineage>
        <taxon>Eukaryota</taxon>
        <taxon>Fungi</taxon>
        <taxon>Dikarya</taxon>
        <taxon>Ascomycota</taxon>
        <taxon>Pezizomycotina</taxon>
        <taxon>Eurotiomycetes</taxon>
        <taxon>Eurotiomycetidae</taxon>
        <taxon>Eurotiales</taxon>
        <taxon>Aspergillaceae</taxon>
        <taxon>Aspergillus</taxon>
        <taxon>Aspergillus subgen. Circumdati</taxon>
    </lineage>
</organism>
<dbReference type="SUPFAM" id="SSF51905">
    <property type="entry name" value="FAD/NAD(P)-binding domain"/>
    <property type="match status" value="1"/>
</dbReference>
<dbReference type="GO" id="GO:0004497">
    <property type="term" value="F:monooxygenase activity"/>
    <property type="evidence" value="ECO:0007669"/>
    <property type="project" value="UniProtKB-KW"/>
</dbReference>
<keyword evidence="4" id="KW-0560">Oxidoreductase</keyword>
<feature type="domain" description="FAD-binding" evidence="6">
    <location>
        <begin position="6"/>
        <end position="169"/>
    </location>
</feature>
<dbReference type="Pfam" id="PF01494">
    <property type="entry name" value="FAD_binding_3"/>
    <property type="match status" value="1"/>
</dbReference>
<dbReference type="InterPro" id="IPR002938">
    <property type="entry name" value="FAD-bd"/>
</dbReference>
<protein>
    <recommendedName>
        <fullName evidence="6">FAD-binding domain-containing protein</fullName>
    </recommendedName>
</protein>
<dbReference type="PANTHER" id="PTHR13789">
    <property type="entry name" value="MONOOXYGENASE"/>
    <property type="match status" value="1"/>
</dbReference>
<dbReference type="GO" id="GO:0071949">
    <property type="term" value="F:FAD binding"/>
    <property type="evidence" value="ECO:0007669"/>
    <property type="project" value="InterPro"/>
</dbReference>
<dbReference type="InterPro" id="IPR050493">
    <property type="entry name" value="FAD-dep_Monooxygenase_BioMet"/>
</dbReference>
<evidence type="ECO:0000256" key="1">
    <source>
        <dbReference type="ARBA" id="ARBA00007992"/>
    </source>
</evidence>
<keyword evidence="8" id="KW-1185">Reference proteome</keyword>
<dbReference type="PRINTS" id="PR00420">
    <property type="entry name" value="RNGMNOXGNASE"/>
</dbReference>
<gene>
    <name evidence="7" type="ORF">FE257_010108</name>
</gene>
<evidence type="ECO:0000256" key="3">
    <source>
        <dbReference type="ARBA" id="ARBA00022827"/>
    </source>
</evidence>
<dbReference type="EMBL" id="VCAU01000060">
    <property type="protein sequence ID" value="KAF9887530.1"/>
    <property type="molecule type" value="Genomic_DNA"/>
</dbReference>
<evidence type="ECO:0000313" key="8">
    <source>
        <dbReference type="Proteomes" id="UP001194746"/>
    </source>
</evidence>
<dbReference type="Gene3D" id="3.50.50.60">
    <property type="entry name" value="FAD/NAD(P)-binding domain"/>
    <property type="match status" value="1"/>
</dbReference>
<proteinExistence type="inferred from homology"/>
<keyword evidence="3" id="KW-0274">FAD</keyword>
<name>A0AAD4GSF0_ASPNN</name>
<evidence type="ECO:0000256" key="2">
    <source>
        <dbReference type="ARBA" id="ARBA00022630"/>
    </source>
</evidence>
<keyword evidence="5" id="KW-0503">Monooxygenase</keyword>
<dbReference type="Proteomes" id="UP001194746">
    <property type="component" value="Unassembled WGS sequence"/>
</dbReference>
<keyword evidence="2" id="KW-0285">Flavoprotein</keyword>
<evidence type="ECO:0000313" key="7">
    <source>
        <dbReference type="EMBL" id="KAF9887530.1"/>
    </source>
</evidence>
<accession>A0AAD4GSF0</accession>
<dbReference type="AlphaFoldDB" id="A0AAD4GSF0"/>
<dbReference type="InterPro" id="IPR036188">
    <property type="entry name" value="FAD/NAD-bd_sf"/>
</dbReference>
<evidence type="ECO:0000256" key="4">
    <source>
        <dbReference type="ARBA" id="ARBA00023002"/>
    </source>
</evidence>
<dbReference type="PANTHER" id="PTHR13789:SF311">
    <property type="entry name" value="HYDROXYLASE, PUTATIVE (AFU_ORTHOLOGUE AFUA_5G10180)-RELATED"/>
    <property type="match status" value="1"/>
</dbReference>
<dbReference type="PROSITE" id="PS51257">
    <property type="entry name" value="PROKAR_LIPOPROTEIN"/>
    <property type="match status" value="1"/>
</dbReference>
<sequence>MKATLRVVIVGGGLGGLACAISCRRAGLNVIVLEKAPEIMQVGAGIQVPSNGVKVLDRLGLLSAIKEKGTQIDSLSLVRYSDGELLGHRELGRPFIEKVGAPWFVIHRADYHRILFDEASRLGADIRLNSNAVTVDSATSKVVLEDGEIITADVVVGADGLWSSTRESILDNQSPPYETGDLAYRATFTREELQSLNDPEVEKVCSRSAVTVWVGPEKHCVFYPLRNGEIYNLVLLGPDNLPAGTRTENGSIHEMRAAFEGWDNM</sequence>
<comment type="similarity">
    <text evidence="1">Belongs to the paxM FAD-dependent monooxygenase family.</text>
</comment>
<comment type="caution">
    <text evidence="7">The sequence shown here is derived from an EMBL/GenBank/DDBJ whole genome shotgun (WGS) entry which is preliminary data.</text>
</comment>